<reference evidence="4" key="1">
    <citation type="journal article" date="2010" name="PLoS Negl. Trop. Dis.">
        <title>The genome sequence of Trypanosoma brucei gambiense, causative agent of chronic human african trypanosomiasis.</title>
        <authorList>
            <person name="Jackson A.P."/>
            <person name="Sanders M."/>
            <person name="Berry A."/>
            <person name="McQuillan J."/>
            <person name="Aslett M.A."/>
            <person name="Quail M.A."/>
            <person name="Chukualim B."/>
            <person name="Capewell P."/>
            <person name="MacLeod A."/>
            <person name="Melville S.E."/>
            <person name="Gibson W."/>
            <person name="Barry J.D."/>
            <person name="Berriman M."/>
            <person name="Hertz-Fowler C."/>
        </authorList>
    </citation>
    <scope>NUCLEOTIDE SEQUENCE [LARGE SCALE GENOMIC DNA]</scope>
    <source>
        <strain evidence="4">MHOM/CI/86/DAL972</strain>
    </source>
</reference>
<dbReference type="GO" id="GO:0016787">
    <property type="term" value="F:hydrolase activity"/>
    <property type="evidence" value="ECO:0007669"/>
    <property type="project" value="InterPro"/>
</dbReference>
<dbReference type="RefSeq" id="XP_011774252.1">
    <property type="nucleotide sequence ID" value="XM_011775950.1"/>
</dbReference>
<dbReference type="Gene3D" id="3.60.21.10">
    <property type="match status" value="1"/>
</dbReference>
<dbReference type="CDD" id="cd07425">
    <property type="entry name" value="MPP_Shelphs"/>
    <property type="match status" value="1"/>
</dbReference>
<dbReference type="KEGG" id="tbg:TbgDal_VI4450"/>
<dbReference type="InterPro" id="IPR004843">
    <property type="entry name" value="Calcineurin-like_PHP"/>
</dbReference>
<dbReference type="InterPro" id="IPR029052">
    <property type="entry name" value="Metallo-depent_PP-like"/>
</dbReference>
<evidence type="ECO:0000256" key="1">
    <source>
        <dbReference type="SAM" id="Phobius"/>
    </source>
</evidence>
<dbReference type="PANTHER" id="PTHR46546:SF6">
    <property type="entry name" value="PROTEIN PHOSPHATASE, PUTATIVE-RELATED"/>
    <property type="match status" value="1"/>
</dbReference>
<keyword evidence="1" id="KW-0812">Transmembrane</keyword>
<name>C9ZRD7_TRYB9</name>
<dbReference type="SUPFAM" id="SSF56300">
    <property type="entry name" value="Metallo-dependent phosphatases"/>
    <property type="match status" value="1"/>
</dbReference>
<proteinExistence type="predicted"/>
<sequence>MCRHLFWRYRLPMPCRPPTCAVALLFPLSALSGSTRVRVCLWDGRFTFLCLPLLFLPPFCFHTSQTPHFKAHSSSKYRMPNADALWVVFFCIIGTMRVEGRQIVVVGDLHGDLNQTLAILKITGLVDDRQHWIGGDSFFVQLGDIFDVGPDDISIVKLLMKLEKEAQSVGGDVIELLGNHEIRNLLGDYSAVDPGSLAGSGGVSGRDRLLSNRTSVGMYLRTRKAIFHHNEFLFMHGGLSTATASIITGIDKIHEFNKDLRKALTNGTLTPLGSTGLNLAEGGEQEVVNPILVRSILNVRCKDLIKVLQNKFAGIKSVVVGHVPHNHQDFKDWRLCGGHLIAIDFGLSRWKKGDPGHVAALQIDDTTGHVQLLESTVRFPEFSADEHPVDRPLIGKWFPVIERVSVVVIILVSLVFIGKWAVSFICGGNGGTPGNRRYGTFSPV</sequence>
<evidence type="ECO:0000259" key="2">
    <source>
        <dbReference type="Pfam" id="PF00149"/>
    </source>
</evidence>
<gene>
    <name evidence="3" type="ORF">TbgDal_VI4450</name>
</gene>
<accession>C9ZRD7</accession>
<evidence type="ECO:0000313" key="3">
    <source>
        <dbReference type="EMBL" id="CBH11967.1"/>
    </source>
</evidence>
<dbReference type="InterPro" id="IPR006186">
    <property type="entry name" value="Ser/Thr-sp_prot-phosphatase"/>
</dbReference>
<dbReference type="VEuPathDB" id="TriTrypDB:Tbg972.6.4450"/>
<keyword evidence="1" id="KW-0472">Membrane</keyword>
<dbReference type="GeneID" id="23862111"/>
<feature type="domain" description="Calcineurin-like phosphoesterase" evidence="2">
    <location>
        <begin position="103"/>
        <end position="264"/>
    </location>
</feature>
<evidence type="ECO:0000313" key="4">
    <source>
        <dbReference type="Proteomes" id="UP000002316"/>
    </source>
</evidence>
<dbReference type="PRINTS" id="PR00114">
    <property type="entry name" value="STPHPHTASE"/>
</dbReference>
<protein>
    <submittedName>
        <fullName evidence="3">Serine/threonine protein phosphatase, putative</fullName>
    </submittedName>
</protein>
<dbReference type="InterPro" id="IPR041787">
    <property type="entry name" value="MPP_Shelphs"/>
</dbReference>
<dbReference type="OrthoDB" id="5976022at2759"/>
<dbReference type="AlphaFoldDB" id="C9ZRD7"/>
<dbReference type="Pfam" id="PF00149">
    <property type="entry name" value="Metallophos"/>
    <property type="match status" value="1"/>
</dbReference>
<dbReference type="Proteomes" id="UP000002316">
    <property type="component" value="Chromosome 6"/>
</dbReference>
<organism evidence="3 4">
    <name type="scientific">Trypanosoma brucei gambiense (strain MHOM/CI/86/DAL972)</name>
    <dbReference type="NCBI Taxonomy" id="679716"/>
    <lineage>
        <taxon>Eukaryota</taxon>
        <taxon>Discoba</taxon>
        <taxon>Euglenozoa</taxon>
        <taxon>Kinetoplastea</taxon>
        <taxon>Metakinetoplastina</taxon>
        <taxon>Trypanosomatida</taxon>
        <taxon>Trypanosomatidae</taxon>
        <taxon>Trypanosoma</taxon>
    </lineage>
</organism>
<feature type="transmembrane region" description="Helical" evidence="1">
    <location>
        <begin position="404"/>
        <end position="427"/>
    </location>
</feature>
<dbReference type="PANTHER" id="PTHR46546">
    <property type="entry name" value="SHEWANELLA-LIKE PROTEIN PHOSPHATASE 1"/>
    <property type="match status" value="1"/>
</dbReference>
<keyword evidence="1" id="KW-1133">Transmembrane helix</keyword>
<dbReference type="EMBL" id="FN554969">
    <property type="protein sequence ID" value="CBH11967.1"/>
    <property type="molecule type" value="Genomic_DNA"/>
</dbReference>